<keyword evidence="1" id="KW-0472">Membrane</keyword>
<name>A0AA87W610_9BRAD</name>
<sequence length="155" mass="17146">MSQSRFAKWNVEVKQHDYSLHGGLNRAKVGRYLTLIAASVSAAIVFTLLSVVDVANRFGLNVNLPPSVLSLVGAGMVFAALYWTLDRYAWRWPFLNAALKVPDLAGSWSCEGRSLKPDGSLGYAWRATLTIFQTWDKIRVRLKTDQSGSDSIGQP</sequence>
<organism evidence="4 5">
    <name type="scientific">Bradyrhizobium guangdongense</name>
    <dbReference type="NCBI Taxonomy" id="1325090"/>
    <lineage>
        <taxon>Bacteria</taxon>
        <taxon>Pseudomonadati</taxon>
        <taxon>Pseudomonadota</taxon>
        <taxon>Alphaproteobacteria</taxon>
        <taxon>Hyphomicrobiales</taxon>
        <taxon>Nitrobacteraceae</taxon>
        <taxon>Bradyrhizobium</taxon>
    </lineage>
</organism>
<comment type="caution">
    <text evidence="4">The sequence shown here is derived from an EMBL/GenBank/DDBJ whole genome shotgun (WGS) entry which is preliminary data.</text>
</comment>
<evidence type="ECO:0000313" key="4">
    <source>
        <dbReference type="EMBL" id="GGI27358.1"/>
    </source>
</evidence>
<accession>A0AA87W610</accession>
<evidence type="ECO:0000259" key="2">
    <source>
        <dbReference type="Pfam" id="PF18153"/>
    </source>
</evidence>
<dbReference type="Pfam" id="PF23471">
    <property type="entry name" value="Cap15_TM"/>
    <property type="match status" value="1"/>
</dbReference>
<feature type="domain" description="CD-NTase-associated protein 15" evidence="2">
    <location>
        <begin position="99"/>
        <end position="152"/>
    </location>
</feature>
<dbReference type="InterPro" id="IPR041208">
    <property type="entry name" value="Cap15"/>
</dbReference>
<dbReference type="EMBL" id="BMHC01000010">
    <property type="protein sequence ID" value="GGI27358.1"/>
    <property type="molecule type" value="Genomic_DNA"/>
</dbReference>
<reference evidence="4" key="2">
    <citation type="submission" date="2022-12" db="EMBL/GenBank/DDBJ databases">
        <authorList>
            <person name="Sun Q."/>
            <person name="Zhou Y."/>
        </authorList>
    </citation>
    <scope>NUCLEOTIDE SEQUENCE</scope>
    <source>
        <strain evidence="4">CGMCC 1.15034</strain>
    </source>
</reference>
<evidence type="ECO:0000256" key="1">
    <source>
        <dbReference type="SAM" id="Phobius"/>
    </source>
</evidence>
<dbReference type="AlphaFoldDB" id="A0AA87W610"/>
<feature type="domain" description="Cap1-like TM helices" evidence="3">
    <location>
        <begin position="27"/>
        <end position="91"/>
    </location>
</feature>
<feature type="transmembrane region" description="Helical" evidence="1">
    <location>
        <begin position="32"/>
        <end position="52"/>
    </location>
</feature>
<protein>
    <recommendedName>
        <fullName evidence="6">DUF4231 domain-containing protein</fullName>
    </recommendedName>
</protein>
<gene>
    <name evidence="4" type="ORF">GCM10010987_43990</name>
</gene>
<dbReference type="InterPro" id="IPR056338">
    <property type="entry name" value="Cap15-like_TM"/>
</dbReference>
<reference evidence="4" key="1">
    <citation type="journal article" date="2014" name="Int. J. Syst. Evol. Microbiol.">
        <title>Complete genome sequence of Corynebacterium casei LMG S-19264T (=DSM 44701T), isolated from a smear-ripened cheese.</title>
        <authorList>
            <consortium name="US DOE Joint Genome Institute (JGI-PGF)"/>
            <person name="Walter F."/>
            <person name="Albersmeier A."/>
            <person name="Kalinowski J."/>
            <person name="Ruckert C."/>
        </authorList>
    </citation>
    <scope>NUCLEOTIDE SEQUENCE</scope>
    <source>
        <strain evidence="4">CGMCC 1.15034</strain>
    </source>
</reference>
<dbReference type="Pfam" id="PF18153">
    <property type="entry name" value="Cap15_CD_rec"/>
    <property type="match status" value="1"/>
</dbReference>
<evidence type="ECO:0008006" key="6">
    <source>
        <dbReference type="Google" id="ProtNLM"/>
    </source>
</evidence>
<keyword evidence="1" id="KW-1133">Transmembrane helix</keyword>
<feature type="transmembrane region" description="Helical" evidence="1">
    <location>
        <begin position="64"/>
        <end position="85"/>
    </location>
</feature>
<keyword evidence="1" id="KW-0812">Transmembrane</keyword>
<evidence type="ECO:0000259" key="3">
    <source>
        <dbReference type="Pfam" id="PF23471"/>
    </source>
</evidence>
<proteinExistence type="predicted"/>
<evidence type="ECO:0000313" key="5">
    <source>
        <dbReference type="Proteomes" id="UP000625079"/>
    </source>
</evidence>
<dbReference type="Proteomes" id="UP000625079">
    <property type="component" value="Unassembled WGS sequence"/>
</dbReference>